<dbReference type="InterPro" id="IPR058245">
    <property type="entry name" value="NreC/VraR/RcsB-like_REC"/>
</dbReference>
<dbReference type="SUPFAM" id="SSF52172">
    <property type="entry name" value="CheY-like"/>
    <property type="match status" value="1"/>
</dbReference>
<evidence type="ECO:0000256" key="5">
    <source>
        <dbReference type="PROSITE-ProRule" id="PRU00169"/>
    </source>
</evidence>
<dbReference type="InterPro" id="IPR016032">
    <property type="entry name" value="Sig_transdc_resp-reg_C-effctor"/>
</dbReference>
<dbReference type="CDD" id="cd17535">
    <property type="entry name" value="REC_NarL-like"/>
    <property type="match status" value="1"/>
</dbReference>
<keyword evidence="2" id="KW-0805">Transcription regulation</keyword>
<keyword evidence="9" id="KW-1185">Reference proteome</keyword>
<dbReference type="SMART" id="SM00448">
    <property type="entry name" value="REC"/>
    <property type="match status" value="1"/>
</dbReference>
<feature type="domain" description="Response regulatory" evidence="7">
    <location>
        <begin position="3"/>
        <end position="122"/>
    </location>
</feature>
<dbReference type="PRINTS" id="PR00038">
    <property type="entry name" value="HTHLUXR"/>
</dbReference>
<accession>A0A9X2E0F0</accession>
<dbReference type="SMART" id="SM00421">
    <property type="entry name" value="HTH_LUXR"/>
    <property type="match status" value="1"/>
</dbReference>
<evidence type="ECO:0000256" key="3">
    <source>
        <dbReference type="ARBA" id="ARBA00023125"/>
    </source>
</evidence>
<dbReference type="InterPro" id="IPR000792">
    <property type="entry name" value="Tscrpt_reg_LuxR_C"/>
</dbReference>
<dbReference type="PANTHER" id="PTHR43214">
    <property type="entry name" value="TWO-COMPONENT RESPONSE REGULATOR"/>
    <property type="match status" value="1"/>
</dbReference>
<evidence type="ECO:0000256" key="2">
    <source>
        <dbReference type="ARBA" id="ARBA00023015"/>
    </source>
</evidence>
<reference evidence="8" key="1">
    <citation type="submission" date="2022-06" db="EMBL/GenBank/DDBJ databases">
        <title>Novel species in genus nocardia.</title>
        <authorList>
            <person name="Li F."/>
        </authorList>
    </citation>
    <scope>NUCLEOTIDE SEQUENCE</scope>
    <source>
        <strain evidence="8">CDC141</strain>
    </source>
</reference>
<evidence type="ECO:0000313" key="9">
    <source>
        <dbReference type="Proteomes" id="UP001139157"/>
    </source>
</evidence>
<proteinExistence type="predicted"/>
<dbReference type="GO" id="GO:0003677">
    <property type="term" value="F:DNA binding"/>
    <property type="evidence" value="ECO:0007669"/>
    <property type="project" value="UniProtKB-KW"/>
</dbReference>
<dbReference type="PANTHER" id="PTHR43214:SF24">
    <property type="entry name" value="TRANSCRIPTIONAL REGULATORY PROTEIN NARL-RELATED"/>
    <property type="match status" value="1"/>
</dbReference>
<dbReference type="SUPFAM" id="SSF46894">
    <property type="entry name" value="C-terminal effector domain of the bipartite response regulators"/>
    <property type="match status" value="1"/>
</dbReference>
<gene>
    <name evidence="8" type="ORF">NDR86_00175</name>
</gene>
<name>A0A9X2E0F0_9NOCA</name>
<protein>
    <submittedName>
        <fullName evidence="8">Response regulator transcription factor</fullName>
    </submittedName>
</protein>
<feature type="domain" description="HTH luxR-type" evidence="6">
    <location>
        <begin position="149"/>
        <end position="214"/>
    </location>
</feature>
<dbReference type="PROSITE" id="PS00622">
    <property type="entry name" value="HTH_LUXR_1"/>
    <property type="match status" value="1"/>
</dbReference>
<sequence>MINVLVVDDEPLVRGVLAALIRASDGLRVIGEAADGAEAVDLVAAHRPDVVLMDIRMPGTDGIVATERILATSNAHPLPRVLILTTFDLDAYVYAALRAGASGFLLKEASPEQVLSAIRAVATGDMLIAPTVTRRLIEKFACRTSPPGPHPNLAALTAREMEILRLVGTGISNTEIATRLRLSEGTVKTHVYRMTTKLGLRSRAQAVVVAYETGLVTPGGTR</sequence>
<evidence type="ECO:0000259" key="6">
    <source>
        <dbReference type="PROSITE" id="PS50043"/>
    </source>
</evidence>
<keyword evidence="4" id="KW-0804">Transcription</keyword>
<keyword evidence="1 5" id="KW-0597">Phosphoprotein</keyword>
<dbReference type="PROSITE" id="PS50043">
    <property type="entry name" value="HTH_LUXR_2"/>
    <property type="match status" value="1"/>
</dbReference>
<dbReference type="GO" id="GO:0006355">
    <property type="term" value="P:regulation of DNA-templated transcription"/>
    <property type="evidence" value="ECO:0007669"/>
    <property type="project" value="InterPro"/>
</dbReference>
<dbReference type="Pfam" id="PF00196">
    <property type="entry name" value="GerE"/>
    <property type="match status" value="1"/>
</dbReference>
<organism evidence="8 9">
    <name type="scientific">Nocardia pulmonis</name>
    <dbReference type="NCBI Taxonomy" id="2951408"/>
    <lineage>
        <taxon>Bacteria</taxon>
        <taxon>Bacillati</taxon>
        <taxon>Actinomycetota</taxon>
        <taxon>Actinomycetes</taxon>
        <taxon>Mycobacteriales</taxon>
        <taxon>Nocardiaceae</taxon>
        <taxon>Nocardia</taxon>
    </lineage>
</organism>
<comment type="caution">
    <text evidence="8">The sequence shown here is derived from an EMBL/GenBank/DDBJ whole genome shotgun (WGS) entry which is preliminary data.</text>
</comment>
<dbReference type="CDD" id="cd06170">
    <property type="entry name" value="LuxR_C_like"/>
    <property type="match status" value="1"/>
</dbReference>
<dbReference type="Proteomes" id="UP001139157">
    <property type="component" value="Unassembled WGS sequence"/>
</dbReference>
<evidence type="ECO:0000259" key="7">
    <source>
        <dbReference type="PROSITE" id="PS50110"/>
    </source>
</evidence>
<dbReference type="InterPro" id="IPR039420">
    <property type="entry name" value="WalR-like"/>
</dbReference>
<keyword evidence="3" id="KW-0238">DNA-binding</keyword>
<evidence type="ECO:0000256" key="1">
    <source>
        <dbReference type="ARBA" id="ARBA00022553"/>
    </source>
</evidence>
<dbReference type="Gene3D" id="3.40.50.2300">
    <property type="match status" value="1"/>
</dbReference>
<dbReference type="EMBL" id="JAMRXG010000001">
    <property type="protein sequence ID" value="MCM6771882.1"/>
    <property type="molecule type" value="Genomic_DNA"/>
</dbReference>
<dbReference type="InterPro" id="IPR001789">
    <property type="entry name" value="Sig_transdc_resp-reg_receiver"/>
</dbReference>
<feature type="modified residue" description="4-aspartylphosphate" evidence="5">
    <location>
        <position position="54"/>
    </location>
</feature>
<dbReference type="Pfam" id="PF00072">
    <property type="entry name" value="Response_reg"/>
    <property type="match status" value="1"/>
</dbReference>
<dbReference type="InterPro" id="IPR011006">
    <property type="entry name" value="CheY-like_superfamily"/>
</dbReference>
<dbReference type="RefSeq" id="WP_251908765.1">
    <property type="nucleotide sequence ID" value="NZ_JAMRXG010000001.1"/>
</dbReference>
<dbReference type="GO" id="GO:0000160">
    <property type="term" value="P:phosphorelay signal transduction system"/>
    <property type="evidence" value="ECO:0007669"/>
    <property type="project" value="InterPro"/>
</dbReference>
<evidence type="ECO:0000256" key="4">
    <source>
        <dbReference type="ARBA" id="ARBA00023163"/>
    </source>
</evidence>
<dbReference type="AlphaFoldDB" id="A0A9X2E0F0"/>
<evidence type="ECO:0000313" key="8">
    <source>
        <dbReference type="EMBL" id="MCM6771882.1"/>
    </source>
</evidence>
<dbReference type="PROSITE" id="PS50110">
    <property type="entry name" value="RESPONSE_REGULATORY"/>
    <property type="match status" value="1"/>
</dbReference>